<evidence type="ECO:0000256" key="2">
    <source>
        <dbReference type="ARBA" id="ARBA00022694"/>
    </source>
</evidence>
<sequence length="355" mass="40063">MSEIEQQAPALPEGDAQPKQAFPLDFNFLYGKPTSKGVYKQRCEDFIVQEDLGFELTGEGEHVCLWVQKIGENTQYLARQLAKFAGIQARDVSYAGLKDRQGDTWQWFSLQIPGKITPDFSLFESPGVTIHKVIRHNKKIKTGALAGNYFSITLRDITDKQAVEEALLKVKKGVPNYFGEQRFGHGGHNVSAAQTMFTGRKIKDRFKRGMYLSAARSYLFNQVVSARISDELYLNPMLGDCVQFVSNRSFFPLPDLEASTLDRLASREICLTAPLWGAGELTSEQDAKHYEQEKLKGYEDLQAGLAKNGLKQQRRPLLLVADKLSSRWLDEQTVCIDFYLPSGCYATSLLRELIQ</sequence>
<keyword evidence="3 4" id="KW-0413">Isomerase</keyword>
<name>A0ABQ6E4X3_9GAMM</name>
<dbReference type="InterPro" id="IPR011760">
    <property type="entry name" value="PsdUridine_synth_TruD_insert"/>
</dbReference>
<comment type="similarity">
    <text evidence="1 4">Belongs to the pseudouridine synthase TruD family.</text>
</comment>
<accession>A0ABQ6E4X3</accession>
<feature type="domain" description="TRUD" evidence="5">
    <location>
        <begin position="173"/>
        <end position="320"/>
    </location>
</feature>
<reference evidence="7" key="1">
    <citation type="journal article" date="2019" name="Int. J. Syst. Evol. Microbiol.">
        <title>The Global Catalogue of Microorganisms (GCM) 10K type strain sequencing project: providing services to taxonomists for standard genome sequencing and annotation.</title>
        <authorList>
            <consortium name="The Broad Institute Genomics Platform"/>
            <consortium name="The Broad Institute Genome Sequencing Center for Infectious Disease"/>
            <person name="Wu L."/>
            <person name="Ma J."/>
        </authorList>
    </citation>
    <scope>NUCLEOTIDE SEQUENCE [LARGE SCALE GENOMIC DNA]</scope>
    <source>
        <strain evidence="7">NBRC 103166</strain>
    </source>
</reference>
<dbReference type="EC" id="5.4.99.27" evidence="4"/>
<dbReference type="Gene3D" id="3.30.2340.10">
    <property type="entry name" value="TruD, insertion domain"/>
    <property type="match status" value="1"/>
</dbReference>
<gene>
    <name evidence="4 6" type="primary">truD</name>
    <name evidence="6" type="ORF">GCM10007916_32980</name>
</gene>
<organism evidence="6 7">
    <name type="scientific">Psychromonas marina</name>
    <dbReference type="NCBI Taxonomy" id="88364"/>
    <lineage>
        <taxon>Bacteria</taxon>
        <taxon>Pseudomonadati</taxon>
        <taxon>Pseudomonadota</taxon>
        <taxon>Gammaproteobacteria</taxon>
        <taxon>Alteromonadales</taxon>
        <taxon>Psychromonadaceae</taxon>
        <taxon>Psychromonas</taxon>
    </lineage>
</organism>
<keyword evidence="7" id="KW-1185">Reference proteome</keyword>
<comment type="function">
    <text evidence="4">Responsible for synthesis of pseudouridine from uracil-13 in transfer RNAs.</text>
</comment>
<comment type="caution">
    <text evidence="6">The sequence shown here is derived from an EMBL/GenBank/DDBJ whole genome shotgun (WGS) entry which is preliminary data.</text>
</comment>
<dbReference type="Proteomes" id="UP001157353">
    <property type="component" value="Unassembled WGS sequence"/>
</dbReference>
<dbReference type="EMBL" id="BSPQ01000019">
    <property type="protein sequence ID" value="GLS92228.1"/>
    <property type="molecule type" value="Genomic_DNA"/>
</dbReference>
<proteinExistence type="inferred from homology"/>
<evidence type="ECO:0000259" key="5">
    <source>
        <dbReference type="PROSITE" id="PS50984"/>
    </source>
</evidence>
<dbReference type="PANTHER" id="PTHR47811">
    <property type="entry name" value="TRNA PSEUDOURIDINE SYNTHASE D"/>
    <property type="match status" value="1"/>
</dbReference>
<evidence type="ECO:0000313" key="6">
    <source>
        <dbReference type="EMBL" id="GLS92228.1"/>
    </source>
</evidence>
<dbReference type="CDD" id="cd02575">
    <property type="entry name" value="PseudoU_synth_EcTruD"/>
    <property type="match status" value="1"/>
</dbReference>
<dbReference type="RefSeq" id="WP_284205325.1">
    <property type="nucleotide sequence ID" value="NZ_BSPQ01000019.1"/>
</dbReference>
<evidence type="ECO:0000256" key="3">
    <source>
        <dbReference type="ARBA" id="ARBA00023235"/>
    </source>
</evidence>
<dbReference type="InterPro" id="IPR042214">
    <property type="entry name" value="TruD_catalytic"/>
</dbReference>
<evidence type="ECO:0000256" key="1">
    <source>
        <dbReference type="ARBA" id="ARBA00007953"/>
    </source>
</evidence>
<protein>
    <recommendedName>
        <fullName evidence="4">tRNA pseudouridine synthase D</fullName>
        <ecNumber evidence="4">5.4.99.27</ecNumber>
    </recommendedName>
    <alternativeName>
        <fullName evidence="4">tRNA pseudouridine(13) synthase</fullName>
    </alternativeName>
    <alternativeName>
        <fullName evidence="4">tRNA pseudouridylate synthase D</fullName>
    </alternativeName>
    <alternativeName>
        <fullName evidence="4">tRNA-uridine isomerase D</fullName>
    </alternativeName>
</protein>
<feature type="active site" description="Nucleophile" evidence="4">
    <location>
        <position position="99"/>
    </location>
</feature>
<dbReference type="Pfam" id="PF01142">
    <property type="entry name" value="TruD"/>
    <property type="match status" value="2"/>
</dbReference>
<evidence type="ECO:0000256" key="4">
    <source>
        <dbReference type="HAMAP-Rule" id="MF_01082"/>
    </source>
</evidence>
<dbReference type="PANTHER" id="PTHR47811:SF1">
    <property type="entry name" value="TRNA PSEUDOURIDINE SYNTHASE D"/>
    <property type="match status" value="1"/>
</dbReference>
<dbReference type="PROSITE" id="PS50984">
    <property type="entry name" value="TRUD"/>
    <property type="match status" value="1"/>
</dbReference>
<dbReference type="Gene3D" id="3.30.2350.20">
    <property type="entry name" value="TruD, catalytic domain"/>
    <property type="match status" value="1"/>
</dbReference>
<keyword evidence="2 4" id="KW-0819">tRNA processing</keyword>
<dbReference type="SUPFAM" id="SSF55120">
    <property type="entry name" value="Pseudouridine synthase"/>
    <property type="match status" value="1"/>
</dbReference>
<evidence type="ECO:0000313" key="7">
    <source>
        <dbReference type="Proteomes" id="UP001157353"/>
    </source>
</evidence>
<dbReference type="InterPro" id="IPR001656">
    <property type="entry name" value="PsdUridine_synth_TruD"/>
</dbReference>
<dbReference type="InterPro" id="IPR043165">
    <property type="entry name" value="TruD_insert_sf"/>
</dbReference>
<dbReference type="InterPro" id="IPR050170">
    <property type="entry name" value="TruD_pseudoU_synthase"/>
</dbReference>
<dbReference type="InterPro" id="IPR020103">
    <property type="entry name" value="PsdUridine_synth_cat_dom_sf"/>
</dbReference>
<dbReference type="HAMAP" id="MF_01082">
    <property type="entry name" value="TruD"/>
    <property type="match status" value="1"/>
</dbReference>
<comment type="catalytic activity">
    <reaction evidence="4">
        <text>uridine(13) in tRNA = pseudouridine(13) in tRNA</text>
        <dbReference type="Rhea" id="RHEA:42540"/>
        <dbReference type="Rhea" id="RHEA-COMP:10105"/>
        <dbReference type="Rhea" id="RHEA-COMP:10106"/>
        <dbReference type="ChEBI" id="CHEBI:65314"/>
        <dbReference type="ChEBI" id="CHEBI:65315"/>
        <dbReference type="EC" id="5.4.99.27"/>
    </reaction>
</comment>